<evidence type="ECO:0000313" key="3">
    <source>
        <dbReference type="Proteomes" id="UP000008922"/>
    </source>
</evidence>
<dbReference type="eggNOG" id="COG0457">
    <property type="taxonomic scope" value="Bacteria"/>
</dbReference>
<dbReference type="Gene3D" id="1.25.40.10">
    <property type="entry name" value="Tetratricopeptide repeat domain"/>
    <property type="match status" value="1"/>
</dbReference>
<dbReference type="STRING" id="926569.ANT_11640"/>
<dbReference type="AlphaFoldDB" id="E8N434"/>
<name>E8N434_ANATU</name>
<dbReference type="PROSITE" id="PS50005">
    <property type="entry name" value="TPR"/>
    <property type="match status" value="1"/>
</dbReference>
<organism evidence="2 3">
    <name type="scientific">Anaerolinea thermophila (strain DSM 14523 / JCM 11388 / NBRC 100420 / UNI-1)</name>
    <dbReference type="NCBI Taxonomy" id="926569"/>
    <lineage>
        <taxon>Bacteria</taxon>
        <taxon>Bacillati</taxon>
        <taxon>Chloroflexota</taxon>
        <taxon>Anaerolineae</taxon>
        <taxon>Anaerolineales</taxon>
        <taxon>Anaerolineaceae</taxon>
        <taxon>Anaerolinea</taxon>
    </lineage>
</organism>
<dbReference type="Proteomes" id="UP000008922">
    <property type="component" value="Chromosome"/>
</dbReference>
<dbReference type="PANTHER" id="PTHR44523">
    <property type="entry name" value="TETRATRICOPEPTIDE REPEAT PROTEIN 13"/>
    <property type="match status" value="1"/>
</dbReference>
<dbReference type="SUPFAM" id="SSF48452">
    <property type="entry name" value="TPR-like"/>
    <property type="match status" value="1"/>
</dbReference>
<sequence length="117" mass="12885">MAKSASQPVALNPDTLTPATPAEFLTRGWLYYARGNYKAAEEDFRKALETNANDPEALYALGLNLLAAGRSQEAVEIFEKASNAAGAIDDHVRASMIQRLIKGHINRIRTGNWNLDR</sequence>
<dbReference type="InParanoid" id="E8N434"/>
<dbReference type="KEGG" id="atm:ANT_11640"/>
<accession>E8N434</accession>
<dbReference type="OrthoDB" id="9766710at2"/>
<evidence type="ECO:0000313" key="2">
    <source>
        <dbReference type="EMBL" id="BAJ63198.1"/>
    </source>
</evidence>
<dbReference type="RefSeq" id="WP_013559586.1">
    <property type="nucleotide sequence ID" value="NC_014960.1"/>
</dbReference>
<gene>
    <name evidence="2" type="ordered locus">ANT_11640</name>
</gene>
<dbReference type="InterPro" id="IPR011990">
    <property type="entry name" value="TPR-like_helical_dom_sf"/>
</dbReference>
<dbReference type="HOGENOM" id="CLU_2079846_0_0_0"/>
<protein>
    <submittedName>
        <fullName evidence="2">Uncharacterized protein</fullName>
    </submittedName>
</protein>
<dbReference type="SMART" id="SM00028">
    <property type="entry name" value="TPR"/>
    <property type="match status" value="2"/>
</dbReference>
<dbReference type="InterPro" id="IPR019734">
    <property type="entry name" value="TPR_rpt"/>
</dbReference>
<keyword evidence="3" id="KW-1185">Reference proteome</keyword>
<dbReference type="PANTHER" id="PTHR44523:SF1">
    <property type="entry name" value="TETRATRICOPEPTIDE REPEAT PROTEIN 13"/>
    <property type="match status" value="1"/>
</dbReference>
<dbReference type="EMBL" id="AP012029">
    <property type="protein sequence ID" value="BAJ63198.1"/>
    <property type="molecule type" value="Genomic_DNA"/>
</dbReference>
<dbReference type="Pfam" id="PF13432">
    <property type="entry name" value="TPR_16"/>
    <property type="match status" value="1"/>
</dbReference>
<evidence type="ECO:0000256" key="1">
    <source>
        <dbReference type="PROSITE-ProRule" id="PRU00339"/>
    </source>
</evidence>
<keyword evidence="1" id="KW-0802">TPR repeat</keyword>
<proteinExistence type="predicted"/>
<feature type="repeat" description="TPR" evidence="1">
    <location>
        <begin position="21"/>
        <end position="54"/>
    </location>
</feature>
<reference evidence="2 3" key="1">
    <citation type="submission" date="2010-12" db="EMBL/GenBank/DDBJ databases">
        <title>Whole genome sequence of Anaerolinea thermophila UNI-1.</title>
        <authorList>
            <person name="Narita-Yamada S."/>
            <person name="Kishi E."/>
            <person name="Watanabe Y."/>
            <person name="Takasaki K."/>
            <person name="Ankai A."/>
            <person name="Oguchi A."/>
            <person name="Fukui S."/>
            <person name="Takahashi M."/>
            <person name="Yashiro I."/>
            <person name="Hosoyama A."/>
            <person name="Sekiguchi Y."/>
            <person name="Hanada S."/>
            <person name="Fujita N."/>
        </authorList>
    </citation>
    <scope>NUCLEOTIDE SEQUENCE [LARGE SCALE GENOMIC DNA]</scope>
    <source>
        <strain evidence="3">DSM 14523 / JCM 11388 / NBRC 100420 / UNI-1</strain>
    </source>
</reference>